<name>A0ABN7VIU2_GIGMA</name>
<evidence type="ECO:0000313" key="7">
    <source>
        <dbReference type="Proteomes" id="UP000789901"/>
    </source>
</evidence>
<dbReference type="PROSITE" id="PS50011">
    <property type="entry name" value="PROTEIN_KINASE_DOM"/>
    <property type="match status" value="1"/>
</dbReference>
<dbReference type="InterPro" id="IPR051681">
    <property type="entry name" value="Ser/Thr_Kinases-Pseudokinases"/>
</dbReference>
<evidence type="ECO:0000256" key="2">
    <source>
        <dbReference type="ARBA" id="ARBA00022741"/>
    </source>
</evidence>
<dbReference type="InterPro" id="IPR001245">
    <property type="entry name" value="Ser-Thr/Tyr_kinase_cat_dom"/>
</dbReference>
<dbReference type="InterPro" id="IPR000719">
    <property type="entry name" value="Prot_kinase_dom"/>
</dbReference>
<dbReference type="PANTHER" id="PTHR44329:SF288">
    <property type="entry name" value="MITOGEN-ACTIVATED PROTEIN KINASE KINASE KINASE 20"/>
    <property type="match status" value="1"/>
</dbReference>
<dbReference type="SUPFAM" id="SSF56112">
    <property type="entry name" value="Protein kinase-like (PK-like)"/>
    <property type="match status" value="1"/>
</dbReference>
<keyword evidence="2" id="KW-0547">Nucleotide-binding</keyword>
<dbReference type="Pfam" id="PF07714">
    <property type="entry name" value="PK_Tyr_Ser-Thr"/>
    <property type="match status" value="1"/>
</dbReference>
<dbReference type="PANTHER" id="PTHR44329">
    <property type="entry name" value="SERINE/THREONINE-PROTEIN KINASE TNNI3K-RELATED"/>
    <property type="match status" value="1"/>
</dbReference>
<dbReference type="Gene3D" id="1.10.510.10">
    <property type="entry name" value="Transferase(Phosphotransferase) domain 1"/>
    <property type="match status" value="2"/>
</dbReference>
<evidence type="ECO:0000259" key="5">
    <source>
        <dbReference type="PROSITE" id="PS50011"/>
    </source>
</evidence>
<sequence>MGIVQEINVLFESEPFEKIVQIIQDNKMLTPQEKKFVKNSFIKDRNINGKKANMLNSLCVRCQSELSAEFSCLECVRLHIKNNFSKWTTGNKFFDFWIQNFQLKFYARSNRVIEWVPYEKFQNIEIKASGGFGIVYIAKWMDGSIHSWDAYKQKFLRGMPGPVILKSMKIPEIQSENFYQEILVHITVSLESPYIVSCYGLTKEPKSGDFMMILEYLSDGDLKEFLKNKDISLSWRTRYSILHNITSALSKMHLNNILHGDIHPGNIISSRNMWCVGDLGLSIDISNGIRPEINCKLPSDYEEMMKRCWNSDSLSRPTASELLRFFTTNLQKIYKNELIISELDDNLNSLLFTSDNDLIPKIINS</sequence>
<proteinExistence type="predicted"/>
<dbReference type="EMBL" id="CAJVQB010015969">
    <property type="protein sequence ID" value="CAG8777676.1"/>
    <property type="molecule type" value="Genomic_DNA"/>
</dbReference>
<accession>A0ABN7VIU2</accession>
<dbReference type="CDD" id="cd00180">
    <property type="entry name" value="PKc"/>
    <property type="match status" value="1"/>
</dbReference>
<gene>
    <name evidence="6" type="ORF">GMARGA_LOCUS19282</name>
</gene>
<dbReference type="Proteomes" id="UP000789901">
    <property type="component" value="Unassembled WGS sequence"/>
</dbReference>
<evidence type="ECO:0000313" key="6">
    <source>
        <dbReference type="EMBL" id="CAG8777676.1"/>
    </source>
</evidence>
<dbReference type="InterPro" id="IPR011009">
    <property type="entry name" value="Kinase-like_dom_sf"/>
</dbReference>
<keyword evidence="1" id="KW-0808">Transferase</keyword>
<feature type="domain" description="Protein kinase" evidence="5">
    <location>
        <begin position="121"/>
        <end position="365"/>
    </location>
</feature>
<evidence type="ECO:0000256" key="4">
    <source>
        <dbReference type="ARBA" id="ARBA00022840"/>
    </source>
</evidence>
<evidence type="ECO:0000256" key="1">
    <source>
        <dbReference type="ARBA" id="ARBA00022679"/>
    </source>
</evidence>
<keyword evidence="3" id="KW-0418">Kinase</keyword>
<keyword evidence="4" id="KW-0067">ATP-binding</keyword>
<comment type="caution">
    <text evidence="6">The sequence shown here is derived from an EMBL/GenBank/DDBJ whole genome shotgun (WGS) entry which is preliminary data.</text>
</comment>
<keyword evidence="7" id="KW-1185">Reference proteome</keyword>
<protein>
    <submittedName>
        <fullName evidence="6">38810_t:CDS:1</fullName>
    </submittedName>
</protein>
<evidence type="ECO:0000256" key="3">
    <source>
        <dbReference type="ARBA" id="ARBA00022777"/>
    </source>
</evidence>
<organism evidence="6 7">
    <name type="scientific">Gigaspora margarita</name>
    <dbReference type="NCBI Taxonomy" id="4874"/>
    <lineage>
        <taxon>Eukaryota</taxon>
        <taxon>Fungi</taxon>
        <taxon>Fungi incertae sedis</taxon>
        <taxon>Mucoromycota</taxon>
        <taxon>Glomeromycotina</taxon>
        <taxon>Glomeromycetes</taxon>
        <taxon>Diversisporales</taxon>
        <taxon>Gigasporaceae</taxon>
        <taxon>Gigaspora</taxon>
    </lineage>
</organism>
<reference evidence="6 7" key="1">
    <citation type="submission" date="2021-06" db="EMBL/GenBank/DDBJ databases">
        <authorList>
            <person name="Kallberg Y."/>
            <person name="Tangrot J."/>
            <person name="Rosling A."/>
        </authorList>
    </citation>
    <scope>NUCLEOTIDE SEQUENCE [LARGE SCALE GENOMIC DNA]</scope>
    <source>
        <strain evidence="6 7">120-4 pot B 10/14</strain>
    </source>
</reference>
<feature type="non-terminal residue" evidence="6">
    <location>
        <position position="365"/>
    </location>
</feature>